<evidence type="ECO:0000313" key="2">
    <source>
        <dbReference type="EMBL" id="WPB00350.1"/>
    </source>
</evidence>
<accession>A0A2G5I4E5</accession>
<dbReference type="EMBL" id="LKMD01000101">
    <property type="protein sequence ID" value="PIA99353.1"/>
    <property type="molecule type" value="Genomic_DNA"/>
</dbReference>
<dbReference type="AlphaFoldDB" id="A0A2G5I4E5"/>
<dbReference type="Proteomes" id="UP000230605">
    <property type="component" value="Chromosome 3"/>
</dbReference>
<evidence type="ECO:0000313" key="4">
    <source>
        <dbReference type="Proteomes" id="UP001302367"/>
    </source>
</evidence>
<evidence type="ECO:0000313" key="3">
    <source>
        <dbReference type="Proteomes" id="UP000230605"/>
    </source>
</evidence>
<name>A0A2G5I4E5_CERBT</name>
<reference evidence="2 4" key="2">
    <citation type="submission" date="2023-09" db="EMBL/GenBank/DDBJ databases">
        <title>Complete-Gapless Cercospora beticola genome.</title>
        <authorList>
            <person name="Wyatt N.A."/>
            <person name="Spanner R.E."/>
            <person name="Bolton M.D."/>
        </authorList>
    </citation>
    <scope>NUCLEOTIDE SEQUENCE [LARGE SCALE GENOMIC DNA]</scope>
    <source>
        <strain evidence="2">Cb09-40</strain>
    </source>
</reference>
<sequence>MSTADIEPPSYHEANSEPRAIPLIIQLHQHSPGQLLDEHLMTAGKLLSEQGDAILLPTTTTYQEALTLLKGRVLARAALMASSKQYRFFCRLTAMIDGQQILLEEGSWLAARHFLRYHDDAELHFLFSIVPTKYSGDGLLETMRRKFGGAEMEKICLIELGL</sequence>
<protein>
    <submittedName>
        <fullName evidence="1">Uncharacterized protein</fullName>
    </submittedName>
</protein>
<dbReference type="EMBL" id="CP134186">
    <property type="protein sequence ID" value="WPB00350.1"/>
    <property type="molecule type" value="Genomic_DNA"/>
</dbReference>
<reference evidence="1 3" key="1">
    <citation type="submission" date="2015-10" db="EMBL/GenBank/DDBJ databases">
        <title>The cercosporin biosynthetic gene cluster was horizontally transferred to several fungal lineages and shown to be expanded in Cercospora beticola based on microsynteny with recipient genomes.</title>
        <authorList>
            <person name="De Jonge R."/>
            <person name="Ebert M.K."/>
            <person name="Suttle J.C."/>
            <person name="Jurick Ii W.M."/>
            <person name="Secor G.A."/>
            <person name="Thomma B.P."/>
            <person name="Van De Peer Y."/>
            <person name="Bolton M.D."/>
        </authorList>
    </citation>
    <scope>NUCLEOTIDE SEQUENCE [LARGE SCALE GENOMIC DNA]</scope>
    <source>
        <strain evidence="1 3">09-40</strain>
    </source>
</reference>
<dbReference type="Proteomes" id="UP001302367">
    <property type="component" value="Chromosome 3"/>
</dbReference>
<gene>
    <name evidence="1" type="ORF">CB0940_03180</name>
    <name evidence="2" type="ORF">RHO25_004969</name>
</gene>
<organism evidence="1 3">
    <name type="scientific">Cercospora beticola</name>
    <name type="common">Sugarbeet leaf spot fungus</name>
    <dbReference type="NCBI Taxonomy" id="122368"/>
    <lineage>
        <taxon>Eukaryota</taxon>
        <taxon>Fungi</taxon>
        <taxon>Dikarya</taxon>
        <taxon>Ascomycota</taxon>
        <taxon>Pezizomycotina</taxon>
        <taxon>Dothideomycetes</taxon>
        <taxon>Dothideomycetidae</taxon>
        <taxon>Mycosphaerellales</taxon>
        <taxon>Mycosphaerellaceae</taxon>
        <taxon>Cercospora</taxon>
    </lineage>
</organism>
<evidence type="ECO:0000313" key="1">
    <source>
        <dbReference type="EMBL" id="PIA99353.1"/>
    </source>
</evidence>
<keyword evidence="4" id="KW-1185">Reference proteome</keyword>
<dbReference type="OrthoDB" id="3627684at2759"/>
<proteinExistence type="predicted"/>